<sequence length="260" mass="29197">MLLKVQTKLVIIFIFILFLVTECKGSTGDWGYGDLGYNQLAEEPTFAGGSTSEIVAEDEDVHGGTTQPAEGDLEKELIKLMNEKIGYFGKIKNIVELKFNRADFGDVRDDLNVSFNVYKICKDVKRYFQKEKKSDAKEICKKFIKSFDEFVKNTNAYETFKKPEVTNEYSKEDAIAMFNALNSHEKKGSSEIDYEAIFAPETTATSSEYMPVAEYHEKKKGLSLVGLAKLTGGLKRWAKKITGKKSGSREKGKTIRLGGN</sequence>
<organism evidence="3 4">
    <name type="scientific">Meloidogyne floridensis</name>
    <dbReference type="NCBI Taxonomy" id="298350"/>
    <lineage>
        <taxon>Eukaryota</taxon>
        <taxon>Metazoa</taxon>
        <taxon>Ecdysozoa</taxon>
        <taxon>Nematoda</taxon>
        <taxon>Chromadorea</taxon>
        <taxon>Rhabditida</taxon>
        <taxon>Tylenchina</taxon>
        <taxon>Tylenchomorpha</taxon>
        <taxon>Tylenchoidea</taxon>
        <taxon>Meloidogynidae</taxon>
        <taxon>Meloidogyninae</taxon>
        <taxon>Meloidogyne</taxon>
    </lineage>
</organism>
<feature type="region of interest" description="Disordered" evidence="1">
    <location>
        <begin position="241"/>
        <end position="260"/>
    </location>
</feature>
<evidence type="ECO:0000313" key="3">
    <source>
        <dbReference type="Proteomes" id="UP000887560"/>
    </source>
</evidence>
<proteinExistence type="predicted"/>
<feature type="chain" id="PRO_5036880685" evidence="2">
    <location>
        <begin position="26"/>
        <end position="260"/>
    </location>
</feature>
<evidence type="ECO:0000313" key="4">
    <source>
        <dbReference type="WBParaSite" id="scf7180000416927.g782"/>
    </source>
</evidence>
<keyword evidence="2" id="KW-0732">Signal</keyword>
<name>A0A915NG43_9BILA</name>
<protein>
    <submittedName>
        <fullName evidence="4">Uncharacterized protein</fullName>
    </submittedName>
</protein>
<evidence type="ECO:0000256" key="2">
    <source>
        <dbReference type="SAM" id="SignalP"/>
    </source>
</evidence>
<keyword evidence="3" id="KW-1185">Reference proteome</keyword>
<accession>A0A915NG43</accession>
<dbReference type="AlphaFoldDB" id="A0A915NG43"/>
<dbReference type="Proteomes" id="UP000887560">
    <property type="component" value="Unplaced"/>
</dbReference>
<evidence type="ECO:0000256" key="1">
    <source>
        <dbReference type="SAM" id="MobiDB-lite"/>
    </source>
</evidence>
<dbReference type="WBParaSite" id="scf7180000416927.g782">
    <property type="protein sequence ID" value="scf7180000416927.g782"/>
    <property type="gene ID" value="scf7180000416927.g782"/>
</dbReference>
<reference evidence="4" key="1">
    <citation type="submission" date="2022-11" db="UniProtKB">
        <authorList>
            <consortium name="WormBaseParasite"/>
        </authorList>
    </citation>
    <scope>IDENTIFICATION</scope>
</reference>
<feature type="signal peptide" evidence="2">
    <location>
        <begin position="1"/>
        <end position="25"/>
    </location>
</feature>